<dbReference type="InterPro" id="IPR052345">
    <property type="entry name" value="Rad_response_metalloprotease"/>
</dbReference>
<name>C6BQ70_RALP1</name>
<dbReference type="Gene3D" id="1.10.10.2910">
    <property type="match status" value="1"/>
</dbReference>
<evidence type="ECO:0000313" key="2">
    <source>
        <dbReference type="EMBL" id="ACS65917.1"/>
    </source>
</evidence>
<organism evidence="2">
    <name type="scientific">Ralstonia pickettii (strain 12D)</name>
    <dbReference type="NCBI Taxonomy" id="428406"/>
    <lineage>
        <taxon>Bacteria</taxon>
        <taxon>Pseudomonadati</taxon>
        <taxon>Pseudomonadota</taxon>
        <taxon>Betaproteobacteria</taxon>
        <taxon>Burkholderiales</taxon>
        <taxon>Burkholderiaceae</taxon>
        <taxon>Ralstonia</taxon>
    </lineage>
</organism>
<dbReference type="InterPro" id="IPR010359">
    <property type="entry name" value="IrrE_HExxH"/>
</dbReference>
<dbReference type="PANTHER" id="PTHR43236:SF2">
    <property type="entry name" value="BLL0069 PROTEIN"/>
    <property type="match status" value="1"/>
</dbReference>
<dbReference type="HOGENOM" id="CLU_096433_0_0_4"/>
<dbReference type="EMBL" id="CP001646">
    <property type="protein sequence ID" value="ACS65917.1"/>
    <property type="molecule type" value="Genomic_DNA"/>
</dbReference>
<keyword evidence="2" id="KW-0614">Plasmid</keyword>
<sequence>MMFGQGPLKGFRVPPLGVADIRRTAMRTREALGLTFPIDLGAFLEKLSTYLITLDVLEDGANGLPTGVEACWIPESLTLCLTEQVYEKACRNDPRSLFTVFHELGHALLGHRRTLNREPVGGAEIKTFEDSEWQANQFAAEILMPVDEIKYRGLRTGDDLADAFGVSTEAARIRVDRLKRRGEM</sequence>
<protein>
    <recommendedName>
        <fullName evidence="1">IrrE N-terminal-like domain-containing protein</fullName>
    </recommendedName>
</protein>
<accession>C6BQ70</accession>
<gene>
    <name evidence="2" type="ordered locus">Rpic12D_4678</name>
</gene>
<dbReference type="AlphaFoldDB" id="C6BQ70"/>
<dbReference type="Pfam" id="PF06114">
    <property type="entry name" value="Peptidase_M78"/>
    <property type="match status" value="1"/>
</dbReference>
<dbReference type="InterPro" id="IPR019885">
    <property type="entry name" value="Tscrpt_reg_HTH_AsnC-type_CS"/>
</dbReference>
<dbReference type="KEGG" id="rpf:Rpic12D_4678"/>
<dbReference type="PANTHER" id="PTHR43236">
    <property type="entry name" value="ANTITOXIN HIGA1"/>
    <property type="match status" value="1"/>
</dbReference>
<dbReference type="PROSITE" id="PS00519">
    <property type="entry name" value="HTH_ASNC_1"/>
    <property type="match status" value="1"/>
</dbReference>
<geneLocation type="plasmid" evidence="2">
    <name>pRp12D01</name>
</geneLocation>
<proteinExistence type="predicted"/>
<evidence type="ECO:0000259" key="1">
    <source>
        <dbReference type="Pfam" id="PF06114"/>
    </source>
</evidence>
<reference evidence="2" key="1">
    <citation type="submission" date="2009-06" db="EMBL/GenBank/DDBJ databases">
        <title>Complete sequence plasmid 1 of Ralstonia pickettii 12D.</title>
        <authorList>
            <consortium name="US DOE Joint Genome Institute"/>
            <person name="Lucas S."/>
            <person name="Copeland A."/>
            <person name="Lapidus A."/>
            <person name="Glavina del Rio T."/>
            <person name="Dalin E."/>
            <person name="Tice H."/>
            <person name="Bruce D."/>
            <person name="Goodwin L."/>
            <person name="Pitluck S."/>
            <person name="Sims D."/>
            <person name="Meincke L."/>
            <person name="Brettin T."/>
            <person name="Detter J.C."/>
            <person name="Han C."/>
            <person name="Larimer F."/>
            <person name="Land M."/>
            <person name="Hauser L."/>
            <person name="Kyrpides N."/>
            <person name="Ovchinnikova G."/>
            <person name="Marsh T."/>
            <person name="Richardson P."/>
        </authorList>
    </citation>
    <scope>NUCLEOTIDE SEQUENCE [LARGE SCALE GENOMIC DNA]</scope>
    <source>
        <plasmid evidence="2">12D</plasmid>
        <plasmid evidence="2">pRp12D01</plasmid>
    </source>
</reference>
<feature type="domain" description="IrrE N-terminal-like" evidence="1">
    <location>
        <begin position="82"/>
        <end position="175"/>
    </location>
</feature>